<dbReference type="OrthoDB" id="10417936at2759"/>
<keyword evidence="2" id="KW-1185">Reference proteome</keyword>
<evidence type="ECO:0000313" key="1">
    <source>
        <dbReference type="EMBL" id="KJX97522.1"/>
    </source>
</evidence>
<dbReference type="Proteomes" id="UP000033647">
    <property type="component" value="Unassembled WGS sequence"/>
</dbReference>
<dbReference type="AlphaFoldDB" id="A0A0F4GKD2"/>
<comment type="caution">
    <text evidence="1">The sequence shown here is derived from an EMBL/GenBank/DDBJ whole genome shotgun (WGS) entry which is preliminary data.</text>
</comment>
<sequence>MIPSIENSSAVSPTSIFAMSHNTEQIKSPPSAHLPTTASSDLVPVQVERPKPKHNVDVAIGIMLVSKEDRAVMEEYAEGGWEVGFEVNGLEVKGWLEERPRKDGRVVFFLHEKP</sequence>
<proteinExistence type="predicted"/>
<name>A0A0F4GKD2_9PEZI</name>
<dbReference type="EMBL" id="LAFY01000474">
    <property type="protein sequence ID" value="KJX97522.1"/>
    <property type="molecule type" value="Genomic_DNA"/>
</dbReference>
<organism evidence="1 2">
    <name type="scientific">Zymoseptoria brevis</name>
    <dbReference type="NCBI Taxonomy" id="1047168"/>
    <lineage>
        <taxon>Eukaryota</taxon>
        <taxon>Fungi</taxon>
        <taxon>Dikarya</taxon>
        <taxon>Ascomycota</taxon>
        <taxon>Pezizomycotina</taxon>
        <taxon>Dothideomycetes</taxon>
        <taxon>Dothideomycetidae</taxon>
        <taxon>Mycosphaerellales</taxon>
        <taxon>Mycosphaerellaceae</taxon>
        <taxon>Zymoseptoria</taxon>
    </lineage>
</organism>
<accession>A0A0F4GKD2</accession>
<protein>
    <submittedName>
        <fullName evidence="1">Uncharacterized protein</fullName>
    </submittedName>
</protein>
<reference evidence="1 2" key="1">
    <citation type="submission" date="2015-03" db="EMBL/GenBank/DDBJ databases">
        <title>RNA-seq based gene annotation and comparative genomics of four Zymoseptoria species reveal species-specific pathogenicity related genes and transposable element activity.</title>
        <authorList>
            <person name="Grandaubert J."/>
            <person name="Bhattacharyya A."/>
            <person name="Stukenbrock E.H."/>
        </authorList>
    </citation>
    <scope>NUCLEOTIDE SEQUENCE [LARGE SCALE GENOMIC DNA]</scope>
    <source>
        <strain evidence="1 2">Zb18110</strain>
    </source>
</reference>
<evidence type="ECO:0000313" key="2">
    <source>
        <dbReference type="Proteomes" id="UP000033647"/>
    </source>
</evidence>
<gene>
    <name evidence="1" type="ORF">TI39_contig482g00007</name>
</gene>